<dbReference type="Gene3D" id="2.170.270.10">
    <property type="entry name" value="SET domain"/>
    <property type="match status" value="1"/>
</dbReference>
<feature type="region of interest" description="Disordered" evidence="17">
    <location>
        <begin position="83"/>
        <end position="112"/>
    </location>
</feature>
<feature type="domain" description="SET" evidence="19">
    <location>
        <begin position="1027"/>
        <end position="1144"/>
    </location>
</feature>
<evidence type="ECO:0000256" key="1">
    <source>
        <dbReference type="ARBA" id="ARBA00004123"/>
    </source>
</evidence>
<dbReference type="FunFam" id="1.10.1740.100:FF:000001">
    <property type="entry name" value="Histone-lysine N-methyltransferase"/>
    <property type="match status" value="1"/>
</dbReference>
<feature type="region of interest" description="Disordered" evidence="17">
    <location>
        <begin position="1622"/>
        <end position="1654"/>
    </location>
</feature>
<accession>A0AAE0RCV0</accession>
<evidence type="ECO:0000256" key="3">
    <source>
        <dbReference type="ARBA" id="ARBA00012178"/>
    </source>
</evidence>
<evidence type="ECO:0000259" key="21">
    <source>
        <dbReference type="PROSITE" id="PS51215"/>
    </source>
</evidence>
<sequence length="2262" mass="251016">IKVESTSQQVIFKGLAPRVVLRNHLQPEGTKTKVNLEEQGRQKVSFSFTQTKKPRQKVFLVPPSPEKAANDISPVLQSTILPSADLTGQSTESKNEQTDPSVMDESQATQSPVPLTSKLKHDKMHFKKQILSVSVVEELPIVSAVLNDTTSENEVLIRSSARIEGETSVAVFQPNSVTDCSEKVNSEESTQEELDTRLKGPTDSSCMGKECKDSNSEPEHSKNVHQPDNILPSYDIDGGSVRTSSSQKSSDSKNVAKCDSQSAAVKKSSTSKSEVSDKSRSDKREEKDEKGSSRYPRDREMTDRQGQIGHITVILKGDPSEVLVNEGGLAPELFLSNEGSRLPMNVETSQKVTEQSGIKPEPTNAVVIKQKSAHVKKSRWDIVGQDTSETQTLQKMVNSEMSSVKKVISVKKIEFNSDAGHEEKCSKKAGSMMDSLKSELDEQTDKATTDSEKEIKHDPGQPFAADGQQTNEVSDQIVSKSPANQAPLKHNCNSDVIHIDQKYANCDTAHNDDSYKPLTQESVLFNCDGKSHSEESETDESDSDSDDGQVSLKRLHSVVVVPKNSTIILETTDHPTPPASPSAFSGQLTYQPDDLNMSINSEIPNSLNTPVKPVECSGEGIKHDVLSVNENKCMPSVQTPYQSQSNLVDSTSQSEATTTLAHTDQTCTVKERLKICVPTDQVPTYTQRVAESGCHQSLDNPDSWHGIKGGREQFGDFSCTDNLRPQNGLNLACDINQTEQPSSTFQQPDSSHATQQPSQLGSAFTRQDSGYWTQANVADKNMPVNRLVPSPCHESMIHPDSLTNDHEEDYVGKAFGLGSGVVIPSRIHPASSAFVQANEISSNCSFVTATAESQIISEPPREGSLRPHRGRGPPKKRRPELESESDNEAEAGLASKRECLEERESCKDLKETKVSSQQEETQRPLLSLKEFLDPAVWKEKAKQKKMPPYFDLIEENVYLTERKKNKSHRDIKRMQCECAVLSREERARGVMACGEDCLNRLLMIECSSRCFNGVYCSNRRFQMKQHADFEVILTESKGWGLRAAKDLQPNTFVLEYCGEVLDHREFKSRVKEYARSKNIHYYFMALKNNEIIDATLKGNCSRFMNHSCEPNCETQKWTVNGQLRVGFFTTKAVKAGTELTFDYQFQRYGKEAQKCYCGAPSCRGFLGGENRVSVRAAVGKKQRERSRKKEAVSALTTVDEELEALLENGEGLSDEKQVVSLCRLMVRVETMEQRLTCVKLIQNTTNASCLKQFLDHHGLSLLWIFMVDLSEAKSNSVNNLKLQMEIMKALVVLPISTKNMLEESRVLQYIQRWAQSHPLGQPTEQDGYSSESTSRAHTPLNTPDGPPVKLAPELDGETPKRAVYRRLKIISENSLDSALSDGSKVSDGKEEEEEEEVEEEPSPEVTADTAEKGENGEELAVTPELLVKQEGSDAVEGSQAKLGLKEEDVEKDKTEVQEIEEKSISKTDENLPALMEENCESEPAESQMQAPVIDQPHDAPSVKAEVDASPSLHPPDESTPSSESSSENERAETLITNIMAPSTISSAPTESLNANMPSDSMETTPSESTVNPEASPLNLDNIPPSSGTSSEEKMTTEVTVESGPSVSGVVTAEVLPLGIVATEGTAVGTPSQDEEEAVSDVESERSQEPQIGAADISEMAARLLDSWKDLKARLCKENRGVQDPKEESDRSLEREAMLNPRTPSSSRERERERDRERERERDWDRDWDREKDSDRSLLRSAERRRRRGSTSPPYPSPYERSSRRNEDRYDSASSSKKSRTKEARTKLSTEERRKLFEQEVAQREAQKQQQQQQQQQQQLQRQLAFNPLVYPSSPSFMTYPPGYPIQTYVDPTNPNAGKVLLPTPPMEPMCVTTAGTVSFDQTTQPLITDLTLAAQSPSTTQASSAASLTHVPATLELASSAQPQQFVQPATPAQDPGVTVLSVPTQTAGAQVQGQQGYATLWDPNTQQTVTVQSAQQYSNPAQPQTAIYYQGQPCQTIYSIPAGYPQTNTPVIQTYTEPATGYLHGQQVYAGHQQGVVVQQGGTVTTIVTSQTVQQEMIVPNNIMDLPPPSPPKPKTIVLPPSWKVARDPEGKIYYYHIVTRQTQWDPPSWDGVGEEATVEHEAEMDLGTPTYDENPSKFSTKTAEADTSSELAKKSKEVFRKEMSQFIVQCLNPYRKPDCKLGRISNTEDFKHLARKLTHGVMNKELKSCKNPEDLECNENVKHKTKEYIKKYMQKFGSVYRPKEDTEGPLLSIFRANEMK</sequence>
<name>A0AAE0RCV0_9TELE</name>
<keyword evidence="8" id="KW-0808">Transferase</keyword>
<feature type="compositionally biased region" description="Low complexity" evidence="17">
    <location>
        <begin position="260"/>
        <end position="273"/>
    </location>
</feature>
<dbReference type="SMART" id="SM00570">
    <property type="entry name" value="AWS"/>
    <property type="match status" value="1"/>
</dbReference>
<dbReference type="PANTHER" id="PTHR46711:SF1">
    <property type="entry name" value="HISTONE-LYSINE N-METHYLTRANSFERASE SETD2"/>
    <property type="match status" value="1"/>
</dbReference>
<feature type="compositionally biased region" description="Acidic residues" evidence="17">
    <location>
        <begin position="1389"/>
        <end position="1402"/>
    </location>
</feature>
<feature type="region of interest" description="Disordered" evidence="17">
    <location>
        <begin position="529"/>
        <end position="549"/>
    </location>
</feature>
<keyword evidence="12" id="KW-0862">Zinc</keyword>
<feature type="compositionally biased region" description="Basic and acidic residues" evidence="17">
    <location>
        <begin position="209"/>
        <end position="222"/>
    </location>
</feature>
<dbReference type="CDD" id="cd00201">
    <property type="entry name" value="WW"/>
    <property type="match status" value="1"/>
</dbReference>
<dbReference type="GO" id="GO:0140955">
    <property type="term" value="F:histone H3K36 trimethyltransferase activity"/>
    <property type="evidence" value="ECO:0007669"/>
    <property type="project" value="UniProtKB-EC"/>
</dbReference>
<dbReference type="GO" id="GO:0032259">
    <property type="term" value="P:methylation"/>
    <property type="evidence" value="ECO:0007669"/>
    <property type="project" value="UniProtKB-KW"/>
</dbReference>
<feature type="compositionally biased region" description="Low complexity" evidence="17">
    <location>
        <begin position="240"/>
        <end position="249"/>
    </location>
</feature>
<keyword evidence="5" id="KW-0217">Developmental protein</keyword>
<keyword evidence="11" id="KW-0221">Differentiation</keyword>
<evidence type="ECO:0000259" key="20">
    <source>
        <dbReference type="PROSITE" id="PS50868"/>
    </source>
</evidence>
<evidence type="ECO:0000256" key="5">
    <source>
        <dbReference type="ARBA" id="ARBA00022473"/>
    </source>
</evidence>
<keyword evidence="9" id="KW-0949">S-adenosyl-L-methionine</keyword>
<evidence type="ECO:0000256" key="6">
    <source>
        <dbReference type="ARBA" id="ARBA00022553"/>
    </source>
</evidence>
<evidence type="ECO:0000256" key="15">
    <source>
        <dbReference type="ARBA" id="ARBA00023163"/>
    </source>
</evidence>
<dbReference type="EMBL" id="JAUCMX010000003">
    <property type="protein sequence ID" value="KAK3551278.1"/>
    <property type="molecule type" value="Genomic_DNA"/>
</dbReference>
<keyword evidence="13" id="KW-0156">Chromatin regulator</keyword>
<feature type="region of interest" description="Disordered" evidence="17">
    <location>
        <begin position="851"/>
        <end position="894"/>
    </location>
</feature>
<dbReference type="Pfam" id="PF08236">
    <property type="entry name" value="SRI"/>
    <property type="match status" value="1"/>
</dbReference>
<dbReference type="GO" id="GO:0005634">
    <property type="term" value="C:nucleus"/>
    <property type="evidence" value="ECO:0007669"/>
    <property type="project" value="UniProtKB-SubCell"/>
</dbReference>
<feature type="compositionally biased region" description="Polar residues" evidence="17">
    <location>
        <begin position="1596"/>
        <end position="1605"/>
    </location>
</feature>
<dbReference type="PROSITE" id="PS50020">
    <property type="entry name" value="WW_DOMAIN_2"/>
    <property type="match status" value="1"/>
</dbReference>
<dbReference type="InterPro" id="IPR003616">
    <property type="entry name" value="Post-SET_dom"/>
</dbReference>
<dbReference type="GO" id="GO:0046872">
    <property type="term" value="F:metal ion binding"/>
    <property type="evidence" value="ECO:0007669"/>
    <property type="project" value="UniProtKB-KW"/>
</dbReference>
<feature type="compositionally biased region" description="Basic and acidic residues" evidence="17">
    <location>
        <begin position="1443"/>
        <end position="1469"/>
    </location>
</feature>
<evidence type="ECO:0000256" key="11">
    <source>
        <dbReference type="ARBA" id="ARBA00022782"/>
    </source>
</evidence>
<dbReference type="InterPro" id="IPR036020">
    <property type="entry name" value="WW_dom_sf"/>
</dbReference>
<feature type="domain" description="AWS" evidence="21">
    <location>
        <begin position="971"/>
        <end position="1025"/>
    </location>
</feature>
<comment type="subcellular location">
    <subcellularLocation>
        <location evidence="2">Chromosome</location>
    </subcellularLocation>
    <subcellularLocation>
        <location evidence="1">Nucleus</location>
    </subcellularLocation>
</comment>
<feature type="region of interest" description="Disordered" evidence="17">
    <location>
        <begin position="180"/>
        <end position="306"/>
    </location>
</feature>
<feature type="compositionally biased region" description="Basic and acidic residues" evidence="17">
    <location>
        <begin position="1674"/>
        <end position="1696"/>
    </location>
</feature>
<dbReference type="Pfam" id="PF17907">
    <property type="entry name" value="AWS"/>
    <property type="match status" value="1"/>
</dbReference>
<feature type="compositionally biased region" description="Basic residues" evidence="17">
    <location>
        <begin position="866"/>
        <end position="878"/>
    </location>
</feature>
<dbReference type="Pfam" id="PF00397">
    <property type="entry name" value="WW"/>
    <property type="match status" value="1"/>
</dbReference>
<evidence type="ECO:0000256" key="12">
    <source>
        <dbReference type="ARBA" id="ARBA00022833"/>
    </source>
</evidence>
<keyword evidence="15" id="KW-0804">Transcription</keyword>
<dbReference type="InterPro" id="IPR001202">
    <property type="entry name" value="WW_dom"/>
</dbReference>
<evidence type="ECO:0000256" key="14">
    <source>
        <dbReference type="ARBA" id="ARBA00023015"/>
    </source>
</evidence>
<evidence type="ECO:0000256" key="16">
    <source>
        <dbReference type="ARBA" id="ARBA00023242"/>
    </source>
</evidence>
<dbReference type="InterPro" id="IPR038190">
    <property type="entry name" value="SRI_sf"/>
</dbReference>
<dbReference type="Pfam" id="PF00856">
    <property type="entry name" value="SET"/>
    <property type="match status" value="1"/>
</dbReference>
<evidence type="ECO:0000256" key="2">
    <source>
        <dbReference type="ARBA" id="ARBA00004286"/>
    </source>
</evidence>
<feature type="compositionally biased region" description="Acidic residues" evidence="17">
    <location>
        <begin position="1632"/>
        <end position="1641"/>
    </location>
</feature>
<feature type="region of interest" description="Disordered" evidence="17">
    <location>
        <begin position="1318"/>
        <end position="1357"/>
    </location>
</feature>
<organism evidence="22 23">
    <name type="scientific">Hemibagrus guttatus</name>
    <dbReference type="NCBI Taxonomy" id="175788"/>
    <lineage>
        <taxon>Eukaryota</taxon>
        <taxon>Metazoa</taxon>
        <taxon>Chordata</taxon>
        <taxon>Craniata</taxon>
        <taxon>Vertebrata</taxon>
        <taxon>Euteleostomi</taxon>
        <taxon>Actinopterygii</taxon>
        <taxon>Neopterygii</taxon>
        <taxon>Teleostei</taxon>
        <taxon>Ostariophysi</taxon>
        <taxon>Siluriformes</taxon>
        <taxon>Bagridae</taxon>
        <taxon>Hemibagrus</taxon>
    </lineage>
</organism>
<keyword evidence="10" id="KW-0479">Metal-binding</keyword>
<dbReference type="SUPFAM" id="SSF51045">
    <property type="entry name" value="WW domain"/>
    <property type="match status" value="1"/>
</dbReference>
<dbReference type="InterPro" id="IPR046341">
    <property type="entry name" value="SET_dom_sf"/>
</dbReference>
<feature type="compositionally biased region" description="Basic and acidic residues" evidence="17">
    <location>
        <begin position="274"/>
        <end position="303"/>
    </location>
</feature>
<dbReference type="Gene3D" id="1.10.1740.100">
    <property type="entry name" value="Set2, Rpb1 interacting domain"/>
    <property type="match status" value="1"/>
</dbReference>
<protein>
    <recommendedName>
        <fullName evidence="3">[histone H3]-lysine(36) N-trimethyltransferase</fullName>
        <ecNumber evidence="3">2.1.1.359</ecNumber>
    </recommendedName>
</protein>
<dbReference type="FunFam" id="2.170.270.10:FF:000016">
    <property type="entry name" value="Histone-lysine N-methyltransferase"/>
    <property type="match status" value="1"/>
</dbReference>
<dbReference type="CDD" id="cd19172">
    <property type="entry name" value="SET_SETD2"/>
    <property type="match status" value="1"/>
</dbReference>
<dbReference type="InterPro" id="IPR006560">
    <property type="entry name" value="AWS_dom"/>
</dbReference>
<dbReference type="InterPro" id="IPR013257">
    <property type="entry name" value="SRI"/>
</dbReference>
<dbReference type="PROSITE" id="PS01159">
    <property type="entry name" value="WW_DOMAIN_1"/>
    <property type="match status" value="1"/>
</dbReference>
<feature type="compositionally biased region" description="Polar residues" evidence="17">
    <location>
        <begin position="1534"/>
        <end position="1572"/>
    </location>
</feature>
<dbReference type="GO" id="GO:0030154">
    <property type="term" value="P:cell differentiation"/>
    <property type="evidence" value="ECO:0007669"/>
    <property type="project" value="UniProtKB-KW"/>
</dbReference>
<feature type="compositionally biased region" description="Basic and acidic residues" evidence="17">
    <location>
        <begin position="1780"/>
        <end position="1806"/>
    </location>
</feature>
<reference evidence="22" key="1">
    <citation type="submission" date="2023-06" db="EMBL/GenBank/DDBJ databases">
        <title>Male Hemibagrus guttatus genome.</title>
        <authorList>
            <person name="Bian C."/>
        </authorList>
    </citation>
    <scope>NUCLEOTIDE SEQUENCE</scope>
    <source>
        <strain evidence="22">Male_cb2023</strain>
        <tissue evidence="22">Muscle</tissue>
    </source>
</reference>
<feature type="compositionally biased region" description="Basic and acidic residues" evidence="17">
    <location>
        <begin position="1760"/>
        <end position="1770"/>
    </location>
</feature>
<feature type="compositionally biased region" description="Polar residues" evidence="17">
    <location>
        <begin position="2133"/>
        <end position="2147"/>
    </location>
</feature>
<comment type="caution">
    <text evidence="22">The sequence shown here is derived from an EMBL/GenBank/DDBJ whole genome shotgun (WGS) entry which is preliminary data.</text>
</comment>
<dbReference type="SUPFAM" id="SSF82199">
    <property type="entry name" value="SET domain"/>
    <property type="match status" value="1"/>
</dbReference>
<proteinExistence type="predicted"/>
<feature type="region of interest" description="Disordered" evidence="17">
    <location>
        <begin position="1375"/>
        <end position="1605"/>
    </location>
</feature>
<dbReference type="PANTHER" id="PTHR46711">
    <property type="entry name" value="HISTONE-LYSINE N-METHYLTRANSFERASE SETD2"/>
    <property type="match status" value="1"/>
</dbReference>
<keyword evidence="23" id="KW-1185">Reference proteome</keyword>
<feature type="region of interest" description="Disordered" evidence="17">
    <location>
        <begin position="740"/>
        <end position="762"/>
    </location>
</feature>
<evidence type="ECO:0000313" key="23">
    <source>
        <dbReference type="Proteomes" id="UP001274896"/>
    </source>
</evidence>
<feature type="region of interest" description="Disordered" evidence="17">
    <location>
        <begin position="1674"/>
        <end position="1819"/>
    </location>
</feature>
<dbReference type="Gene3D" id="2.20.70.10">
    <property type="match status" value="1"/>
</dbReference>
<evidence type="ECO:0000256" key="10">
    <source>
        <dbReference type="ARBA" id="ARBA00022723"/>
    </source>
</evidence>
<feature type="non-terminal residue" evidence="22">
    <location>
        <position position="2262"/>
    </location>
</feature>
<keyword evidence="7" id="KW-0489">Methyltransferase</keyword>
<dbReference type="GO" id="GO:0005694">
    <property type="term" value="C:chromosome"/>
    <property type="evidence" value="ECO:0007669"/>
    <property type="project" value="UniProtKB-SubCell"/>
</dbReference>
<feature type="compositionally biased region" description="Polar residues" evidence="17">
    <location>
        <begin position="467"/>
        <end position="477"/>
    </location>
</feature>
<evidence type="ECO:0000256" key="8">
    <source>
        <dbReference type="ARBA" id="ARBA00022679"/>
    </source>
</evidence>
<feature type="compositionally biased region" description="Basic and acidic residues" evidence="17">
    <location>
        <begin position="436"/>
        <end position="459"/>
    </location>
</feature>
<feature type="region of interest" description="Disordered" evidence="17">
    <location>
        <begin position="419"/>
        <end position="477"/>
    </location>
</feature>
<dbReference type="SMART" id="SM00456">
    <property type="entry name" value="WW"/>
    <property type="match status" value="1"/>
</dbReference>
<feature type="domain" description="WW" evidence="18">
    <location>
        <begin position="2078"/>
        <end position="2111"/>
    </location>
</feature>
<evidence type="ECO:0000256" key="7">
    <source>
        <dbReference type="ARBA" id="ARBA00022603"/>
    </source>
</evidence>
<keyword evidence="16" id="KW-0539">Nucleus</keyword>
<evidence type="ECO:0000313" key="22">
    <source>
        <dbReference type="EMBL" id="KAK3551278.1"/>
    </source>
</evidence>
<dbReference type="PROSITE" id="PS50868">
    <property type="entry name" value="POST_SET"/>
    <property type="match status" value="1"/>
</dbReference>
<dbReference type="GO" id="GO:0006355">
    <property type="term" value="P:regulation of DNA-templated transcription"/>
    <property type="evidence" value="ECO:0007669"/>
    <property type="project" value="InterPro"/>
</dbReference>
<evidence type="ECO:0000256" key="13">
    <source>
        <dbReference type="ARBA" id="ARBA00022853"/>
    </source>
</evidence>
<keyword evidence="6" id="KW-0597">Phosphoprotein</keyword>
<dbReference type="Proteomes" id="UP001274896">
    <property type="component" value="Unassembled WGS sequence"/>
</dbReference>
<evidence type="ECO:0000256" key="4">
    <source>
        <dbReference type="ARBA" id="ARBA00022454"/>
    </source>
</evidence>
<feature type="compositionally biased region" description="Polar residues" evidence="17">
    <location>
        <begin position="1322"/>
        <end position="1341"/>
    </location>
</feature>
<dbReference type="InterPro" id="IPR001214">
    <property type="entry name" value="SET_dom"/>
</dbReference>
<keyword evidence="14" id="KW-0805">Transcription regulation</keyword>
<evidence type="ECO:0000259" key="18">
    <source>
        <dbReference type="PROSITE" id="PS50020"/>
    </source>
</evidence>
<gene>
    <name evidence="22" type="ORF">QTP70_013951</name>
</gene>
<evidence type="ECO:0000256" key="9">
    <source>
        <dbReference type="ARBA" id="ARBA00022691"/>
    </source>
</evidence>
<dbReference type="PROSITE" id="PS51215">
    <property type="entry name" value="AWS"/>
    <property type="match status" value="1"/>
</dbReference>
<keyword evidence="4" id="KW-0158">Chromosome</keyword>
<dbReference type="EC" id="2.1.1.359" evidence="3"/>
<feature type="compositionally biased region" description="Basic and acidic residues" evidence="17">
    <location>
        <begin position="1706"/>
        <end position="1741"/>
    </location>
</feature>
<dbReference type="InterPro" id="IPR044437">
    <property type="entry name" value="SETD2/Set2_SET"/>
</dbReference>
<feature type="compositionally biased region" description="Acidic residues" evidence="17">
    <location>
        <begin position="536"/>
        <end position="547"/>
    </location>
</feature>
<evidence type="ECO:0000259" key="19">
    <source>
        <dbReference type="PROSITE" id="PS50280"/>
    </source>
</evidence>
<dbReference type="PROSITE" id="PS50280">
    <property type="entry name" value="SET"/>
    <property type="match status" value="1"/>
</dbReference>
<dbReference type="InterPro" id="IPR042294">
    <property type="entry name" value="SETD2_animal"/>
</dbReference>
<feature type="region of interest" description="Disordered" evidence="17">
    <location>
        <begin position="2128"/>
        <end position="2147"/>
    </location>
</feature>
<evidence type="ECO:0000256" key="17">
    <source>
        <dbReference type="SAM" id="MobiDB-lite"/>
    </source>
</evidence>
<feature type="domain" description="Post-SET" evidence="20">
    <location>
        <begin position="1151"/>
        <end position="1167"/>
    </location>
</feature>
<dbReference type="SMART" id="SM00317">
    <property type="entry name" value="SET"/>
    <property type="match status" value="1"/>
</dbReference>
<feature type="compositionally biased region" description="Low complexity" evidence="17">
    <location>
        <begin position="1807"/>
        <end position="1819"/>
    </location>
</feature>
<dbReference type="SMART" id="SM00508">
    <property type="entry name" value="PostSET"/>
    <property type="match status" value="1"/>
</dbReference>